<organism evidence="1 2">
    <name type="scientific">Cerasicoccus arenae</name>
    <dbReference type="NCBI Taxonomy" id="424488"/>
    <lineage>
        <taxon>Bacteria</taxon>
        <taxon>Pseudomonadati</taxon>
        <taxon>Verrucomicrobiota</taxon>
        <taxon>Opitutia</taxon>
        <taxon>Puniceicoccales</taxon>
        <taxon>Cerasicoccaceae</taxon>
        <taxon>Cerasicoccus</taxon>
    </lineage>
</organism>
<dbReference type="Proteomes" id="UP000642829">
    <property type="component" value="Unassembled WGS sequence"/>
</dbReference>
<gene>
    <name evidence="1" type="ORF">GCM10007047_09030</name>
</gene>
<accession>A0A8J3DG99</accession>
<dbReference type="EMBL" id="BMXG01000004">
    <property type="protein sequence ID" value="GHB95452.1"/>
    <property type="molecule type" value="Genomic_DNA"/>
</dbReference>
<dbReference type="PANTHER" id="PTHR38664">
    <property type="entry name" value="SLR0058 PROTEIN"/>
    <property type="match status" value="1"/>
</dbReference>
<reference evidence="1" key="1">
    <citation type="journal article" date="2014" name="Int. J. Syst. Evol. Microbiol.">
        <title>Complete genome sequence of Corynebacterium casei LMG S-19264T (=DSM 44701T), isolated from a smear-ripened cheese.</title>
        <authorList>
            <consortium name="US DOE Joint Genome Institute (JGI-PGF)"/>
            <person name="Walter F."/>
            <person name="Albersmeier A."/>
            <person name="Kalinowski J."/>
            <person name="Ruckert C."/>
        </authorList>
    </citation>
    <scope>NUCLEOTIDE SEQUENCE</scope>
    <source>
        <strain evidence="1">KCTC 12870</strain>
    </source>
</reference>
<evidence type="ECO:0000313" key="1">
    <source>
        <dbReference type="EMBL" id="GHB95452.1"/>
    </source>
</evidence>
<name>A0A8J3DG99_9BACT</name>
<dbReference type="AlphaFoldDB" id="A0A8J3DG99"/>
<dbReference type="RefSeq" id="WP_189512298.1">
    <property type="nucleotide sequence ID" value="NZ_BMXG01000004.1"/>
</dbReference>
<protein>
    <recommendedName>
        <fullName evidence="3">Polyhydroxyalkanoate synthesis regulator phasin</fullName>
    </recommendedName>
</protein>
<comment type="caution">
    <text evidence="1">The sequence shown here is derived from an EMBL/GenBank/DDBJ whole genome shotgun (WGS) entry which is preliminary data.</text>
</comment>
<evidence type="ECO:0008006" key="3">
    <source>
        <dbReference type="Google" id="ProtNLM"/>
    </source>
</evidence>
<reference evidence="1" key="2">
    <citation type="submission" date="2020-09" db="EMBL/GenBank/DDBJ databases">
        <authorList>
            <person name="Sun Q."/>
            <person name="Kim S."/>
        </authorList>
    </citation>
    <scope>NUCLEOTIDE SEQUENCE</scope>
    <source>
        <strain evidence="1">KCTC 12870</strain>
    </source>
</reference>
<sequence>MIEFIKKGMLAGVGAAVVTKESAEKALSELVDKGKISTGEAKDLADKIVSDGRAEFEKSRSELENWFEDMLRKAKVATQSDLAQLEARVAALEASNKTGE</sequence>
<proteinExistence type="predicted"/>
<dbReference type="PANTHER" id="PTHR38664:SF1">
    <property type="entry name" value="SLR0058 PROTEIN"/>
    <property type="match status" value="1"/>
</dbReference>
<dbReference type="InterPro" id="IPR008769">
    <property type="entry name" value="PhaF_PhaI"/>
</dbReference>
<keyword evidence="2" id="KW-1185">Reference proteome</keyword>
<evidence type="ECO:0000313" key="2">
    <source>
        <dbReference type="Proteomes" id="UP000642829"/>
    </source>
</evidence>